<proteinExistence type="inferred from homology"/>
<evidence type="ECO:0000256" key="4">
    <source>
        <dbReference type="ARBA" id="ARBA00022640"/>
    </source>
</evidence>
<dbReference type="InterPro" id="IPR004294">
    <property type="entry name" value="Carotenoid_Oase"/>
</dbReference>
<evidence type="ECO:0000256" key="3">
    <source>
        <dbReference type="ARBA" id="ARBA00022528"/>
    </source>
</evidence>
<evidence type="ECO:0000256" key="9">
    <source>
        <dbReference type="PIRSR" id="PIRSR604294-1"/>
    </source>
</evidence>
<evidence type="ECO:0000313" key="11">
    <source>
        <dbReference type="Proteomes" id="UP000007015"/>
    </source>
</evidence>
<protein>
    <submittedName>
        <fullName evidence="10">Uncharacterized protein</fullName>
    </submittedName>
</protein>
<keyword evidence="11" id="KW-1185">Reference proteome</keyword>
<dbReference type="Proteomes" id="UP000007015">
    <property type="component" value="Chromosome 4"/>
</dbReference>
<evidence type="ECO:0000256" key="6">
    <source>
        <dbReference type="ARBA" id="ARBA00022946"/>
    </source>
</evidence>
<dbReference type="HOGENOM" id="CLU_971101_0_0_1"/>
<evidence type="ECO:0000256" key="8">
    <source>
        <dbReference type="ARBA" id="ARBA00023004"/>
    </source>
</evidence>
<comment type="similarity">
    <text evidence="2">Belongs to the carotenoid oxygenase family.</text>
</comment>
<dbReference type="Gramene" id="BGIOSGA015823-TA">
    <property type="protein sequence ID" value="BGIOSGA015823-PA"/>
    <property type="gene ID" value="BGIOSGA015823"/>
</dbReference>
<organism evidence="10 11">
    <name type="scientific">Oryza sativa subsp. indica</name>
    <name type="common">Rice</name>
    <dbReference type="NCBI Taxonomy" id="39946"/>
    <lineage>
        <taxon>Eukaryota</taxon>
        <taxon>Viridiplantae</taxon>
        <taxon>Streptophyta</taxon>
        <taxon>Embryophyta</taxon>
        <taxon>Tracheophyta</taxon>
        <taxon>Spermatophyta</taxon>
        <taxon>Magnoliopsida</taxon>
        <taxon>Liliopsida</taxon>
        <taxon>Poales</taxon>
        <taxon>Poaceae</taxon>
        <taxon>BOP clade</taxon>
        <taxon>Oryzoideae</taxon>
        <taxon>Oryzeae</taxon>
        <taxon>Oryzinae</taxon>
        <taxon>Oryza</taxon>
        <taxon>Oryza sativa</taxon>
    </lineage>
</organism>
<evidence type="ECO:0000256" key="5">
    <source>
        <dbReference type="ARBA" id="ARBA00022723"/>
    </source>
</evidence>
<comment type="subcellular location">
    <subcellularLocation>
        <location evidence="1">Plastid</location>
        <location evidence="1">Chloroplast</location>
    </subcellularLocation>
</comment>
<dbReference type="GO" id="GO:0010436">
    <property type="term" value="F:carotenoid dioxygenase activity"/>
    <property type="evidence" value="ECO:0007669"/>
    <property type="project" value="TreeGrafter"/>
</dbReference>
<reference evidence="10 11" key="1">
    <citation type="journal article" date="2005" name="PLoS Biol.">
        <title>The genomes of Oryza sativa: a history of duplications.</title>
        <authorList>
            <person name="Yu J."/>
            <person name="Wang J."/>
            <person name="Lin W."/>
            <person name="Li S."/>
            <person name="Li H."/>
            <person name="Zhou J."/>
            <person name="Ni P."/>
            <person name="Dong W."/>
            <person name="Hu S."/>
            <person name="Zeng C."/>
            <person name="Zhang J."/>
            <person name="Zhang Y."/>
            <person name="Li R."/>
            <person name="Xu Z."/>
            <person name="Li S."/>
            <person name="Li X."/>
            <person name="Zheng H."/>
            <person name="Cong L."/>
            <person name="Lin L."/>
            <person name="Yin J."/>
            <person name="Geng J."/>
            <person name="Li G."/>
            <person name="Shi J."/>
            <person name="Liu J."/>
            <person name="Lv H."/>
            <person name="Li J."/>
            <person name="Wang J."/>
            <person name="Deng Y."/>
            <person name="Ran L."/>
            <person name="Shi X."/>
            <person name="Wang X."/>
            <person name="Wu Q."/>
            <person name="Li C."/>
            <person name="Ren X."/>
            <person name="Wang J."/>
            <person name="Wang X."/>
            <person name="Li D."/>
            <person name="Liu D."/>
            <person name="Zhang X."/>
            <person name="Ji Z."/>
            <person name="Zhao W."/>
            <person name="Sun Y."/>
            <person name="Zhang Z."/>
            <person name="Bao J."/>
            <person name="Han Y."/>
            <person name="Dong L."/>
            <person name="Ji J."/>
            <person name="Chen P."/>
            <person name="Wu S."/>
            <person name="Liu J."/>
            <person name="Xiao Y."/>
            <person name="Bu D."/>
            <person name="Tan J."/>
            <person name="Yang L."/>
            <person name="Ye C."/>
            <person name="Zhang J."/>
            <person name="Xu J."/>
            <person name="Zhou Y."/>
            <person name="Yu Y."/>
            <person name="Zhang B."/>
            <person name="Zhuang S."/>
            <person name="Wei H."/>
            <person name="Liu B."/>
            <person name="Lei M."/>
            <person name="Yu H."/>
            <person name="Li Y."/>
            <person name="Xu H."/>
            <person name="Wei S."/>
            <person name="He X."/>
            <person name="Fang L."/>
            <person name="Zhang Z."/>
            <person name="Zhang Y."/>
            <person name="Huang X."/>
            <person name="Su Z."/>
            <person name="Tong W."/>
            <person name="Li J."/>
            <person name="Tong Z."/>
            <person name="Li S."/>
            <person name="Ye J."/>
            <person name="Wang L."/>
            <person name="Fang L."/>
            <person name="Lei T."/>
            <person name="Chen C."/>
            <person name="Chen H."/>
            <person name="Xu Z."/>
            <person name="Li H."/>
            <person name="Huang H."/>
            <person name="Zhang F."/>
            <person name="Xu H."/>
            <person name="Li N."/>
            <person name="Zhao C."/>
            <person name="Li S."/>
            <person name="Dong L."/>
            <person name="Huang Y."/>
            <person name="Li L."/>
            <person name="Xi Y."/>
            <person name="Qi Q."/>
            <person name="Li W."/>
            <person name="Zhang B."/>
            <person name="Hu W."/>
            <person name="Zhang Y."/>
            <person name="Tian X."/>
            <person name="Jiao Y."/>
            <person name="Liang X."/>
            <person name="Jin J."/>
            <person name="Gao L."/>
            <person name="Zheng W."/>
            <person name="Hao B."/>
            <person name="Liu S."/>
            <person name="Wang W."/>
            <person name="Yuan L."/>
            <person name="Cao M."/>
            <person name="McDermott J."/>
            <person name="Samudrala R."/>
            <person name="Wang J."/>
            <person name="Wong G.K."/>
            <person name="Yang H."/>
        </authorList>
    </citation>
    <scope>NUCLEOTIDE SEQUENCE [LARGE SCALE GENOMIC DNA]</scope>
    <source>
        <strain evidence="11">cv. 93-11</strain>
    </source>
</reference>
<feature type="binding site" evidence="9">
    <location>
        <position position="272"/>
    </location>
    <ligand>
        <name>Fe cation</name>
        <dbReference type="ChEBI" id="CHEBI:24875"/>
        <note>catalytic</note>
    </ligand>
</feature>
<dbReference type="AlphaFoldDB" id="B8AUM1"/>
<dbReference type="GO" id="GO:0009570">
    <property type="term" value="C:chloroplast stroma"/>
    <property type="evidence" value="ECO:0007669"/>
    <property type="project" value="TreeGrafter"/>
</dbReference>
<comment type="cofactor">
    <cofactor evidence="9">
        <name>Fe(2+)</name>
        <dbReference type="ChEBI" id="CHEBI:29033"/>
    </cofactor>
    <text evidence="9">Binds 1 Fe(2+) ion per subunit.</text>
</comment>
<dbReference type="GO" id="GO:0016121">
    <property type="term" value="P:carotene catabolic process"/>
    <property type="evidence" value="ECO:0007669"/>
    <property type="project" value="TreeGrafter"/>
</dbReference>
<keyword evidence="7" id="KW-0223">Dioxygenase</keyword>
<keyword evidence="5 9" id="KW-0479">Metal-binding</keyword>
<dbReference type="EMBL" id="CM000129">
    <property type="protein sequence ID" value="EEC76696.1"/>
    <property type="molecule type" value="Genomic_DNA"/>
</dbReference>
<dbReference type="STRING" id="39946.B8AUM1"/>
<evidence type="ECO:0000256" key="7">
    <source>
        <dbReference type="ARBA" id="ARBA00022964"/>
    </source>
</evidence>
<dbReference type="OMA" id="TYMAIAE"/>
<evidence type="ECO:0000313" key="10">
    <source>
        <dbReference type="EMBL" id="EEC76696.1"/>
    </source>
</evidence>
<feature type="binding site" evidence="9">
    <location>
        <position position="99"/>
    </location>
    <ligand>
        <name>Fe cation</name>
        <dbReference type="ChEBI" id="CHEBI:24875"/>
        <note>catalytic</note>
    </ligand>
</feature>
<evidence type="ECO:0000256" key="2">
    <source>
        <dbReference type="ARBA" id="ARBA00006787"/>
    </source>
</evidence>
<dbReference type="GO" id="GO:0046872">
    <property type="term" value="F:metal ion binding"/>
    <property type="evidence" value="ECO:0007669"/>
    <property type="project" value="UniProtKB-KW"/>
</dbReference>
<sequence length="287" mass="31223">MVAATRIRLQPPFSTLAARALGDSPAHEEPFLTTRGAGVVVRSAPGMLIGDGQIERRQELLSPYLLLAPSPHRTRWEGQPIDVDRHCWWFDVPGCFCFHIWNAWDEPSVVIVCSCITPPDALLSSVRAVLSEVRLDLRTGRYSRRELVPGLNLEAGTVNRSLLGRRTRFAYLAVAEPWPRCRGVAKVDLGTGELAAVHEYGEGRFSGEPTFVPATSATSGTGTGGREDDGHVVVMVHDEAAGTAELVVLDAGKMEVAATVAALPCRVLYGFHGVFITKEQLAEQRLD</sequence>
<keyword evidence="6" id="KW-0809">Transit peptide</keyword>
<keyword evidence="7" id="KW-0560">Oxidoreductase</keyword>
<keyword evidence="4" id="KW-0934">Plastid</keyword>
<accession>B8AUM1</accession>
<keyword evidence="8 9" id="KW-0408">Iron</keyword>
<dbReference type="Pfam" id="PF03055">
    <property type="entry name" value="RPE65"/>
    <property type="match status" value="1"/>
</dbReference>
<keyword evidence="3" id="KW-0150">Chloroplast</keyword>
<gene>
    <name evidence="10" type="ORF">OsI_14699</name>
</gene>
<dbReference type="PANTHER" id="PTHR10543:SF101">
    <property type="entry name" value="9-CIS-EPOXYCAROTENOID DIOXYGENASE NCED6, CHLOROPLASTIC"/>
    <property type="match status" value="1"/>
</dbReference>
<name>B8AUM1_ORYSI</name>
<dbReference type="PANTHER" id="PTHR10543">
    <property type="entry name" value="BETA-CAROTENE DIOXYGENASE"/>
    <property type="match status" value="1"/>
</dbReference>
<evidence type="ECO:0000256" key="1">
    <source>
        <dbReference type="ARBA" id="ARBA00004229"/>
    </source>
</evidence>